<dbReference type="InterPro" id="IPR029044">
    <property type="entry name" value="Nucleotide-diphossugar_trans"/>
</dbReference>
<dbReference type="SUPFAM" id="SSF53448">
    <property type="entry name" value="Nucleotide-diphospho-sugar transferases"/>
    <property type="match status" value="1"/>
</dbReference>
<name>A0ABR7EDK7_9FIRM</name>
<dbReference type="Pfam" id="PF00535">
    <property type="entry name" value="Glycos_transf_2"/>
    <property type="match status" value="1"/>
</dbReference>
<proteinExistence type="predicted"/>
<dbReference type="InterPro" id="IPR050256">
    <property type="entry name" value="Glycosyltransferase_2"/>
</dbReference>
<keyword evidence="4 7" id="KW-0812">Transmembrane</keyword>
<evidence type="ECO:0000313" key="10">
    <source>
        <dbReference type="Proteomes" id="UP000606889"/>
    </source>
</evidence>
<organism evidence="9 10">
    <name type="scientific">Christensenella tenuis</name>
    <dbReference type="NCBI Taxonomy" id="2763033"/>
    <lineage>
        <taxon>Bacteria</taxon>
        <taxon>Bacillati</taxon>
        <taxon>Bacillota</taxon>
        <taxon>Clostridia</taxon>
        <taxon>Christensenellales</taxon>
        <taxon>Christensenellaceae</taxon>
        <taxon>Christensenella</taxon>
    </lineage>
</organism>
<reference evidence="9 10" key="1">
    <citation type="submission" date="2020-08" db="EMBL/GenBank/DDBJ databases">
        <title>Genome public.</title>
        <authorList>
            <person name="Liu C."/>
            <person name="Sun Q."/>
        </authorList>
    </citation>
    <scope>NUCLEOTIDE SEQUENCE [LARGE SCALE GENOMIC DNA]</scope>
    <source>
        <strain evidence="9 10">NSJ-35</strain>
    </source>
</reference>
<keyword evidence="3" id="KW-0808">Transferase</keyword>
<evidence type="ECO:0000256" key="2">
    <source>
        <dbReference type="ARBA" id="ARBA00022676"/>
    </source>
</evidence>
<dbReference type="Proteomes" id="UP000606889">
    <property type="component" value="Unassembled WGS sequence"/>
</dbReference>
<dbReference type="RefSeq" id="WP_186857371.1">
    <property type="nucleotide sequence ID" value="NZ_JACOON010000002.1"/>
</dbReference>
<accession>A0ABR7EDK7</accession>
<evidence type="ECO:0000313" key="9">
    <source>
        <dbReference type="EMBL" id="MBC5647862.1"/>
    </source>
</evidence>
<keyword evidence="6 7" id="KW-0472">Membrane</keyword>
<dbReference type="EMBL" id="JACOON010000002">
    <property type="protein sequence ID" value="MBC5647862.1"/>
    <property type="molecule type" value="Genomic_DNA"/>
</dbReference>
<evidence type="ECO:0000256" key="6">
    <source>
        <dbReference type="ARBA" id="ARBA00023136"/>
    </source>
</evidence>
<sequence>MKKVSVLVYAYNEVDNVKPLSEAIIAVFQKDLPNYDYELIFIDNFSTDGTKSVLEEMCKENSKIKAIFNAKNFGHIRSPYYGLLQTTGDCSILMCADFQEPPEMIPQFVHEWENGYKIVIGIKTNSKENKLMYHLRSAYYRLIKKISDVDQIEHYTGFGLYDKDFIKVLRDLNDPMPYLRGIVAELGYERKEIPYEQPLRKKGKSKNNWYTLYDMAMLGITSYSKVILRLATIIGFIFSAASFLIALIYLILKLINWDGFSAGTAPILIGLFIFGSLLMFFIGFLGEYILNINTRVMKRPLVVEEKRINFKKESKEINK</sequence>
<dbReference type="InterPro" id="IPR001173">
    <property type="entry name" value="Glyco_trans_2-like"/>
</dbReference>
<gene>
    <name evidence="9" type="ORF">H8S18_05900</name>
</gene>
<evidence type="ECO:0000256" key="7">
    <source>
        <dbReference type="SAM" id="Phobius"/>
    </source>
</evidence>
<protein>
    <submittedName>
        <fullName evidence="9">Glycosyltransferase</fullName>
    </submittedName>
</protein>
<keyword evidence="2" id="KW-0328">Glycosyltransferase</keyword>
<evidence type="ECO:0000259" key="8">
    <source>
        <dbReference type="Pfam" id="PF00535"/>
    </source>
</evidence>
<dbReference type="PANTHER" id="PTHR48090:SF1">
    <property type="entry name" value="PROPHAGE BACTOPRENOL GLUCOSYL TRANSFERASE HOMOLOG"/>
    <property type="match status" value="1"/>
</dbReference>
<evidence type="ECO:0000256" key="4">
    <source>
        <dbReference type="ARBA" id="ARBA00022692"/>
    </source>
</evidence>
<dbReference type="Gene3D" id="3.90.550.10">
    <property type="entry name" value="Spore Coat Polysaccharide Biosynthesis Protein SpsA, Chain A"/>
    <property type="match status" value="1"/>
</dbReference>
<evidence type="ECO:0000256" key="3">
    <source>
        <dbReference type="ARBA" id="ARBA00022679"/>
    </source>
</evidence>
<keyword evidence="5 7" id="KW-1133">Transmembrane helix</keyword>
<evidence type="ECO:0000256" key="5">
    <source>
        <dbReference type="ARBA" id="ARBA00022989"/>
    </source>
</evidence>
<dbReference type="CDD" id="cd04187">
    <property type="entry name" value="DPM1_like_bac"/>
    <property type="match status" value="1"/>
</dbReference>
<feature type="transmembrane region" description="Helical" evidence="7">
    <location>
        <begin position="264"/>
        <end position="290"/>
    </location>
</feature>
<keyword evidence="10" id="KW-1185">Reference proteome</keyword>
<comment type="subcellular location">
    <subcellularLocation>
        <location evidence="1">Membrane</location>
        <topology evidence="1">Multi-pass membrane protein</topology>
    </subcellularLocation>
</comment>
<dbReference type="PANTHER" id="PTHR48090">
    <property type="entry name" value="UNDECAPRENYL-PHOSPHATE 4-DEOXY-4-FORMAMIDO-L-ARABINOSE TRANSFERASE-RELATED"/>
    <property type="match status" value="1"/>
</dbReference>
<comment type="caution">
    <text evidence="9">The sequence shown here is derived from an EMBL/GenBank/DDBJ whole genome shotgun (WGS) entry which is preliminary data.</text>
</comment>
<feature type="transmembrane region" description="Helical" evidence="7">
    <location>
        <begin position="226"/>
        <end position="252"/>
    </location>
</feature>
<feature type="domain" description="Glycosyltransferase 2-like" evidence="8">
    <location>
        <begin position="5"/>
        <end position="151"/>
    </location>
</feature>
<evidence type="ECO:0000256" key="1">
    <source>
        <dbReference type="ARBA" id="ARBA00004141"/>
    </source>
</evidence>